<dbReference type="AlphaFoldDB" id="A0A2G5T9P6"/>
<evidence type="ECO:0000313" key="2">
    <source>
        <dbReference type="Proteomes" id="UP000230233"/>
    </source>
</evidence>
<reference evidence="2" key="1">
    <citation type="submission" date="2017-10" db="EMBL/GenBank/DDBJ databases">
        <title>Rapid genome shrinkage in a self-fertile nematode reveals novel sperm competition proteins.</title>
        <authorList>
            <person name="Yin D."/>
            <person name="Schwarz E.M."/>
            <person name="Thomas C.G."/>
            <person name="Felde R.L."/>
            <person name="Korf I.F."/>
            <person name="Cutter A.D."/>
            <person name="Schartner C.M."/>
            <person name="Ralston E.J."/>
            <person name="Meyer B.J."/>
            <person name="Haag E.S."/>
        </authorList>
    </citation>
    <scope>NUCLEOTIDE SEQUENCE [LARGE SCALE GENOMIC DNA]</scope>
    <source>
        <strain evidence="2">JU1422</strain>
    </source>
</reference>
<organism evidence="1 2">
    <name type="scientific">Caenorhabditis nigoni</name>
    <dbReference type="NCBI Taxonomy" id="1611254"/>
    <lineage>
        <taxon>Eukaryota</taxon>
        <taxon>Metazoa</taxon>
        <taxon>Ecdysozoa</taxon>
        <taxon>Nematoda</taxon>
        <taxon>Chromadorea</taxon>
        <taxon>Rhabditida</taxon>
        <taxon>Rhabditina</taxon>
        <taxon>Rhabditomorpha</taxon>
        <taxon>Rhabditoidea</taxon>
        <taxon>Rhabditidae</taxon>
        <taxon>Peloderinae</taxon>
        <taxon>Caenorhabditis</taxon>
    </lineage>
</organism>
<dbReference type="EMBL" id="PDUG01000005">
    <property type="protein sequence ID" value="PIC24114.1"/>
    <property type="molecule type" value="Genomic_DNA"/>
</dbReference>
<comment type="caution">
    <text evidence="1">The sequence shown here is derived from an EMBL/GenBank/DDBJ whole genome shotgun (WGS) entry which is preliminary data.</text>
</comment>
<evidence type="ECO:0000313" key="1">
    <source>
        <dbReference type="EMBL" id="PIC24114.1"/>
    </source>
</evidence>
<proteinExistence type="predicted"/>
<sequence length="132" mass="15703">MQFLGFFKFFFGFYGISETYGFKNFEFSSKNASKSQIPHIISKPNQHQIPAHLKPRPDWRDFRSFDFLPSNRDFADWNRPFLAQVDQFDVERPAFHVEHREDLEISIFQLKNYYSGTKIVGKARKSKPEQSE</sequence>
<protein>
    <submittedName>
        <fullName evidence="1">Uncharacterized protein</fullName>
    </submittedName>
</protein>
<keyword evidence="2" id="KW-1185">Reference proteome</keyword>
<name>A0A2G5T9P6_9PELO</name>
<dbReference type="Proteomes" id="UP000230233">
    <property type="component" value="Chromosome V"/>
</dbReference>
<gene>
    <name evidence="1" type="primary">Cnig_chr_V.g17568</name>
    <name evidence="1" type="ORF">B9Z55_017568</name>
</gene>
<accession>A0A2G5T9P6</accession>